<dbReference type="AlphaFoldDB" id="A0A645EVG4"/>
<comment type="caution">
    <text evidence="1">The sequence shown here is derived from an EMBL/GenBank/DDBJ whole genome shotgun (WGS) entry which is preliminary data.</text>
</comment>
<reference evidence="1" key="1">
    <citation type="submission" date="2019-08" db="EMBL/GenBank/DDBJ databases">
        <authorList>
            <person name="Kucharzyk K."/>
            <person name="Murdoch R.W."/>
            <person name="Higgins S."/>
            <person name="Loffler F."/>
        </authorList>
    </citation>
    <scope>NUCLEOTIDE SEQUENCE</scope>
</reference>
<sequence>MVKSGTGIIIYSKSKSEITISIPAGKYRISYVNPRSGEITTLVKTTSVKAGNPLKLPSGNEGVYWIRNL</sequence>
<protein>
    <submittedName>
        <fullName evidence="1">Uncharacterized protein</fullName>
    </submittedName>
</protein>
<proteinExistence type="predicted"/>
<gene>
    <name evidence="1" type="ORF">SDC9_152449</name>
</gene>
<evidence type="ECO:0000313" key="1">
    <source>
        <dbReference type="EMBL" id="MPN05199.1"/>
    </source>
</evidence>
<name>A0A645EVG4_9ZZZZ</name>
<dbReference type="EMBL" id="VSSQ01051111">
    <property type="protein sequence ID" value="MPN05199.1"/>
    <property type="molecule type" value="Genomic_DNA"/>
</dbReference>
<accession>A0A645EVG4</accession>
<organism evidence="1">
    <name type="scientific">bioreactor metagenome</name>
    <dbReference type="NCBI Taxonomy" id="1076179"/>
    <lineage>
        <taxon>unclassified sequences</taxon>
        <taxon>metagenomes</taxon>
        <taxon>ecological metagenomes</taxon>
    </lineage>
</organism>